<keyword evidence="2" id="KW-1185">Reference proteome</keyword>
<evidence type="ECO:0000313" key="2">
    <source>
        <dbReference type="Proteomes" id="UP001143304"/>
    </source>
</evidence>
<sequence length="245" mass="26669">MTRRGHRSRLDAPRLIAALLALLCLPITSHGAVLYDSWTTSSSPTGSYVVTVQHNEDTSTWDFVFTVDPWDAEGLGLFVDLGDFDLTDTPVMTGTSWEPYLTDGRITLYDTDADTKACGSGCNINGLNPPLADPDDEWEFIFRLGKRKYDGIQTFNFSVNDSALAGISDSDWGLIAVRGRHVCPSGSTHPDDEDDCDFNGDKAYATGAVVPDFDEVPVPGTCFLLGLGLVLLARTRTERAHGTNK</sequence>
<protein>
    <recommendedName>
        <fullName evidence="3">PEP-CTERM protein-sorting domain-containing protein</fullName>
    </recommendedName>
</protein>
<dbReference type="Proteomes" id="UP001143304">
    <property type="component" value="Unassembled WGS sequence"/>
</dbReference>
<reference evidence="1" key="1">
    <citation type="submission" date="2019-02" db="EMBL/GenBank/DDBJ databases">
        <authorList>
            <person name="Li S.-H."/>
        </authorList>
    </citation>
    <scope>NUCLEOTIDE SEQUENCE</scope>
    <source>
        <strain evidence="1">IMCC11814</strain>
    </source>
</reference>
<accession>A0ABT3T8S5</accession>
<evidence type="ECO:0008006" key="3">
    <source>
        <dbReference type="Google" id="ProtNLM"/>
    </source>
</evidence>
<gene>
    <name evidence="1" type="ORF">EYC82_11080</name>
</gene>
<dbReference type="RefSeq" id="WP_279249603.1">
    <property type="nucleotide sequence ID" value="NZ_SHNO01000001.1"/>
</dbReference>
<organism evidence="1 2">
    <name type="scientific">Candidatus Marimicrobium litorale</name>
    <dbReference type="NCBI Taxonomy" id="2518991"/>
    <lineage>
        <taxon>Bacteria</taxon>
        <taxon>Pseudomonadati</taxon>
        <taxon>Pseudomonadota</taxon>
        <taxon>Gammaproteobacteria</taxon>
        <taxon>Cellvibrionales</taxon>
        <taxon>Halieaceae</taxon>
        <taxon>Marimicrobium</taxon>
    </lineage>
</organism>
<proteinExistence type="predicted"/>
<name>A0ABT3T8S5_9GAMM</name>
<dbReference type="EMBL" id="SHNO01000001">
    <property type="protein sequence ID" value="MCX2977897.1"/>
    <property type="molecule type" value="Genomic_DNA"/>
</dbReference>
<comment type="caution">
    <text evidence="1">The sequence shown here is derived from an EMBL/GenBank/DDBJ whole genome shotgun (WGS) entry which is preliminary data.</text>
</comment>
<evidence type="ECO:0000313" key="1">
    <source>
        <dbReference type="EMBL" id="MCX2977897.1"/>
    </source>
</evidence>